<protein>
    <submittedName>
        <fullName evidence="2">Uncharacterized protein</fullName>
    </submittedName>
</protein>
<feature type="transmembrane region" description="Helical" evidence="1">
    <location>
        <begin position="72"/>
        <end position="90"/>
    </location>
</feature>
<evidence type="ECO:0000256" key="1">
    <source>
        <dbReference type="SAM" id="Phobius"/>
    </source>
</evidence>
<keyword evidence="1" id="KW-0812">Transmembrane</keyword>
<name>A0A9W4GQL3_9ACTN</name>
<keyword evidence="1" id="KW-0472">Membrane</keyword>
<dbReference type="Proteomes" id="UP001152519">
    <property type="component" value="Unassembled WGS sequence"/>
</dbReference>
<dbReference type="AlphaFoldDB" id="A0A9W4GQL3"/>
<reference evidence="2" key="1">
    <citation type="submission" date="2021-05" db="EMBL/GenBank/DDBJ databases">
        <authorList>
            <person name="Arsene-Ploetze F."/>
        </authorList>
    </citation>
    <scope>NUCLEOTIDE SEQUENCE</scope>
    <source>
        <strain evidence="2">DSM 42138</strain>
    </source>
</reference>
<evidence type="ECO:0000313" key="3">
    <source>
        <dbReference type="Proteomes" id="UP001152519"/>
    </source>
</evidence>
<dbReference type="RefSeq" id="WP_251487747.1">
    <property type="nucleotide sequence ID" value="NZ_CAJSLV010000046.1"/>
</dbReference>
<comment type="caution">
    <text evidence="2">The sequence shown here is derived from an EMBL/GenBank/DDBJ whole genome shotgun (WGS) entry which is preliminary data.</text>
</comment>
<evidence type="ECO:0000313" key="2">
    <source>
        <dbReference type="EMBL" id="CAG6392789.1"/>
    </source>
</evidence>
<gene>
    <name evidence="2" type="ORF">SCOCK_180166</name>
</gene>
<sequence length="96" mass="10889">MADEPTLGEVVRRFEDRFTDLRDDIQQLGRRIDGKVSQDLYDLRHEALSARVKALETMREKDADRLAATRRWLIGVVIVPLVAVLLPILMTMGGKG</sequence>
<accession>A0A9W4GQL3</accession>
<keyword evidence="1" id="KW-1133">Transmembrane helix</keyword>
<keyword evidence="3" id="KW-1185">Reference proteome</keyword>
<proteinExistence type="predicted"/>
<dbReference type="EMBL" id="CAJSLV010000046">
    <property type="protein sequence ID" value="CAG6392789.1"/>
    <property type="molecule type" value="Genomic_DNA"/>
</dbReference>
<organism evidence="2 3">
    <name type="scientific">Actinacidiphila cocklensis</name>
    <dbReference type="NCBI Taxonomy" id="887465"/>
    <lineage>
        <taxon>Bacteria</taxon>
        <taxon>Bacillati</taxon>
        <taxon>Actinomycetota</taxon>
        <taxon>Actinomycetes</taxon>
        <taxon>Kitasatosporales</taxon>
        <taxon>Streptomycetaceae</taxon>
        <taxon>Actinacidiphila</taxon>
    </lineage>
</organism>